<dbReference type="AlphaFoldDB" id="A0A7Y0L5Y7"/>
<dbReference type="RefSeq" id="WP_169100031.1">
    <property type="nucleotide sequence ID" value="NZ_JABBVZ010000039.1"/>
</dbReference>
<dbReference type="InterPro" id="IPR036638">
    <property type="entry name" value="HLH_DNA-bd_sf"/>
</dbReference>
<dbReference type="SUPFAM" id="SSF140500">
    <property type="entry name" value="BAS1536-like"/>
    <property type="match status" value="1"/>
</dbReference>
<protein>
    <submittedName>
        <fullName evidence="1">Aspartyl-phosphate phosphatase Spo0E family protein</fullName>
    </submittedName>
</protein>
<gene>
    <name evidence="1" type="ORF">HIJ39_12100</name>
</gene>
<comment type="caution">
    <text evidence="1">The sequence shown here is derived from an EMBL/GenBank/DDBJ whole genome shotgun (WGS) entry which is preliminary data.</text>
</comment>
<dbReference type="GO" id="GO:0046983">
    <property type="term" value="F:protein dimerization activity"/>
    <property type="evidence" value="ECO:0007669"/>
    <property type="project" value="InterPro"/>
</dbReference>
<proteinExistence type="predicted"/>
<dbReference type="Pfam" id="PF09388">
    <property type="entry name" value="SpoOE-like"/>
    <property type="match status" value="1"/>
</dbReference>
<dbReference type="EMBL" id="JABBVZ010000039">
    <property type="protein sequence ID" value="NMP23085.1"/>
    <property type="molecule type" value="Genomic_DNA"/>
</dbReference>
<keyword evidence="2" id="KW-1185">Reference proteome</keyword>
<dbReference type="InterPro" id="IPR037208">
    <property type="entry name" value="Spo0E-like_sf"/>
</dbReference>
<dbReference type="Proteomes" id="UP000533476">
    <property type="component" value="Unassembled WGS sequence"/>
</dbReference>
<dbReference type="InterPro" id="IPR018540">
    <property type="entry name" value="Spo0E-like"/>
</dbReference>
<sequence>MRSIRTASEYRSIIEQIKQLKHRMWMLAAQRGNLDPEVIRLSQEIDEHIVSVQMYWRAQSGNESMIG</sequence>
<dbReference type="Gene3D" id="4.10.280.10">
    <property type="entry name" value="Helix-loop-helix DNA-binding domain"/>
    <property type="match status" value="1"/>
</dbReference>
<name>A0A7Y0L5Y7_9FIRM</name>
<reference evidence="1 2" key="1">
    <citation type="submission" date="2020-04" db="EMBL/GenBank/DDBJ databases">
        <authorList>
            <person name="Zhang R."/>
            <person name="Schippers A."/>
        </authorList>
    </citation>
    <scope>NUCLEOTIDE SEQUENCE [LARGE SCALE GENOMIC DNA]</scope>
    <source>
        <strain evidence="1 2">DSM 109850</strain>
    </source>
</reference>
<accession>A0A7Y0L5Y7</accession>
<evidence type="ECO:0000313" key="2">
    <source>
        <dbReference type="Proteomes" id="UP000533476"/>
    </source>
</evidence>
<organism evidence="1 2">
    <name type="scientific">Sulfobacillus harzensis</name>
    <dbReference type="NCBI Taxonomy" id="2729629"/>
    <lineage>
        <taxon>Bacteria</taxon>
        <taxon>Bacillati</taxon>
        <taxon>Bacillota</taxon>
        <taxon>Clostridia</taxon>
        <taxon>Eubacteriales</taxon>
        <taxon>Clostridiales Family XVII. Incertae Sedis</taxon>
        <taxon>Sulfobacillus</taxon>
    </lineage>
</organism>
<dbReference type="GO" id="GO:0043937">
    <property type="term" value="P:regulation of sporulation"/>
    <property type="evidence" value="ECO:0007669"/>
    <property type="project" value="InterPro"/>
</dbReference>
<evidence type="ECO:0000313" key="1">
    <source>
        <dbReference type="EMBL" id="NMP23085.1"/>
    </source>
</evidence>